<sequence>MDKLVEPYVKEVELIFEKDQKGTTSFKLTNLMHTMSVALSLTTTN</sequence>
<reference evidence="1" key="1">
    <citation type="submission" date="2020-09" db="EMBL/GenBank/DDBJ databases">
        <title>Genome-Enabled Discovery of Anthraquinone Biosynthesis in Senna tora.</title>
        <authorList>
            <person name="Kang S.-H."/>
            <person name="Pandey R.P."/>
            <person name="Lee C.-M."/>
            <person name="Sim J.-S."/>
            <person name="Jeong J.-T."/>
            <person name="Choi B.-S."/>
            <person name="Jung M."/>
            <person name="Ginzburg D."/>
            <person name="Zhao K."/>
            <person name="Won S.Y."/>
            <person name="Oh T.-J."/>
            <person name="Yu Y."/>
            <person name="Kim N.-H."/>
            <person name="Lee O.R."/>
            <person name="Lee T.-H."/>
            <person name="Bashyal P."/>
            <person name="Kim T.-S."/>
            <person name="Lee W.-H."/>
            <person name="Kawkins C."/>
            <person name="Kim C.-K."/>
            <person name="Kim J.S."/>
            <person name="Ahn B.O."/>
            <person name="Rhee S.Y."/>
            <person name="Sohng J.K."/>
        </authorList>
    </citation>
    <scope>NUCLEOTIDE SEQUENCE</scope>
    <source>
        <tissue evidence="1">Leaf</tissue>
    </source>
</reference>
<gene>
    <name evidence="1" type="ORF">G2W53_023719</name>
</gene>
<evidence type="ECO:0000313" key="2">
    <source>
        <dbReference type="Proteomes" id="UP000634136"/>
    </source>
</evidence>
<evidence type="ECO:0000313" key="1">
    <source>
        <dbReference type="EMBL" id="KAF7818264.1"/>
    </source>
</evidence>
<dbReference type="EMBL" id="JAAIUW010000008">
    <property type="protein sequence ID" value="KAF7818264.1"/>
    <property type="molecule type" value="Genomic_DNA"/>
</dbReference>
<dbReference type="Proteomes" id="UP000634136">
    <property type="component" value="Unassembled WGS sequence"/>
</dbReference>
<accession>A0A834TIU0</accession>
<organism evidence="1 2">
    <name type="scientific">Senna tora</name>
    <dbReference type="NCBI Taxonomy" id="362788"/>
    <lineage>
        <taxon>Eukaryota</taxon>
        <taxon>Viridiplantae</taxon>
        <taxon>Streptophyta</taxon>
        <taxon>Embryophyta</taxon>
        <taxon>Tracheophyta</taxon>
        <taxon>Spermatophyta</taxon>
        <taxon>Magnoliopsida</taxon>
        <taxon>eudicotyledons</taxon>
        <taxon>Gunneridae</taxon>
        <taxon>Pentapetalae</taxon>
        <taxon>rosids</taxon>
        <taxon>fabids</taxon>
        <taxon>Fabales</taxon>
        <taxon>Fabaceae</taxon>
        <taxon>Caesalpinioideae</taxon>
        <taxon>Cassia clade</taxon>
        <taxon>Senna</taxon>
    </lineage>
</organism>
<proteinExistence type="predicted"/>
<comment type="caution">
    <text evidence="1">The sequence shown here is derived from an EMBL/GenBank/DDBJ whole genome shotgun (WGS) entry which is preliminary data.</text>
</comment>
<protein>
    <submittedName>
        <fullName evidence="1">Ankyrin repeat domain-containing protein 65-like</fullName>
    </submittedName>
</protein>
<keyword evidence="2" id="KW-1185">Reference proteome</keyword>
<dbReference type="AlphaFoldDB" id="A0A834TIU0"/>
<name>A0A834TIU0_9FABA</name>